<feature type="transmembrane region" description="Helical" evidence="6">
    <location>
        <begin position="146"/>
        <end position="168"/>
    </location>
</feature>
<dbReference type="GO" id="GO:0022857">
    <property type="term" value="F:transmembrane transporter activity"/>
    <property type="evidence" value="ECO:0007669"/>
    <property type="project" value="InterPro"/>
</dbReference>
<proteinExistence type="predicted"/>
<dbReference type="InterPro" id="IPR011701">
    <property type="entry name" value="MFS"/>
</dbReference>
<dbReference type="HOGENOM" id="CLU_034180_16_4_6"/>
<feature type="transmembrane region" description="Helical" evidence="6">
    <location>
        <begin position="110"/>
        <end position="134"/>
    </location>
</feature>
<dbReference type="PANTHER" id="PTHR23513">
    <property type="entry name" value="INTEGRAL MEMBRANE EFFLUX PROTEIN-RELATED"/>
    <property type="match status" value="1"/>
</dbReference>
<dbReference type="eggNOG" id="COG0477">
    <property type="taxonomic scope" value="Bacteria"/>
</dbReference>
<evidence type="ECO:0000256" key="6">
    <source>
        <dbReference type="SAM" id="Phobius"/>
    </source>
</evidence>
<dbReference type="RefSeq" id="WP_015847973.1">
    <property type="nucleotide sequence ID" value="NC_012912.1"/>
</dbReference>
<feature type="transmembrane region" description="Helical" evidence="6">
    <location>
        <begin position="265"/>
        <end position="284"/>
    </location>
</feature>
<feature type="transmembrane region" description="Helical" evidence="6">
    <location>
        <begin position="174"/>
        <end position="195"/>
    </location>
</feature>
<dbReference type="GeneID" id="45081689"/>
<dbReference type="PANTHER" id="PTHR23513:SF11">
    <property type="entry name" value="STAPHYLOFERRIN A TRANSPORTER"/>
    <property type="match status" value="1"/>
</dbReference>
<evidence type="ECO:0000256" key="5">
    <source>
        <dbReference type="ARBA" id="ARBA00023136"/>
    </source>
</evidence>
<feature type="transmembrane region" description="Helical" evidence="6">
    <location>
        <begin position="359"/>
        <end position="382"/>
    </location>
</feature>
<feature type="transmembrane region" description="Helical" evidence="6">
    <location>
        <begin position="235"/>
        <end position="259"/>
    </location>
</feature>
<organism evidence="7 8">
    <name type="scientific">Dickeya chrysanthemi (strain Ech1591)</name>
    <name type="common">Dickeya zeae (strain Ech1591)</name>
    <dbReference type="NCBI Taxonomy" id="561229"/>
    <lineage>
        <taxon>Bacteria</taxon>
        <taxon>Pseudomonadati</taxon>
        <taxon>Pseudomonadota</taxon>
        <taxon>Gammaproteobacteria</taxon>
        <taxon>Enterobacterales</taxon>
        <taxon>Pectobacteriaceae</taxon>
        <taxon>Dickeya</taxon>
    </lineage>
</organism>
<dbReference type="GO" id="GO:0005886">
    <property type="term" value="C:plasma membrane"/>
    <property type="evidence" value="ECO:0007669"/>
    <property type="project" value="UniProtKB-SubCell"/>
</dbReference>
<evidence type="ECO:0000313" key="7">
    <source>
        <dbReference type="EMBL" id="ACT08458.1"/>
    </source>
</evidence>
<dbReference type="OrthoDB" id="7283966at2"/>
<feature type="transmembrane region" description="Helical" evidence="6">
    <location>
        <begin position="296"/>
        <end position="318"/>
    </location>
</feature>
<feature type="transmembrane region" description="Helical" evidence="6">
    <location>
        <begin position="82"/>
        <end position="104"/>
    </location>
</feature>
<reference evidence="7 8" key="1">
    <citation type="submission" date="2009-06" db="EMBL/GenBank/DDBJ databases">
        <title>Complete sequence of Dickeya zeae Ech1591.</title>
        <authorList>
            <consortium name="US DOE Joint Genome Institute"/>
            <person name="Lucas S."/>
            <person name="Copeland A."/>
            <person name="Lapidus A."/>
            <person name="Glavina del Rio T."/>
            <person name="Tice H."/>
            <person name="Bruce D."/>
            <person name="Goodwin L."/>
            <person name="Pitluck S."/>
            <person name="Chertkov O."/>
            <person name="Brettin T."/>
            <person name="Detter J.C."/>
            <person name="Han C."/>
            <person name="Larimer F."/>
            <person name="Land M."/>
            <person name="Hauser L."/>
            <person name="Kyrpides N."/>
            <person name="Ovchinnikova G."/>
            <person name="Balakrishnan V."/>
            <person name="Glasner J."/>
            <person name="Perna N.T."/>
        </authorList>
    </citation>
    <scope>NUCLEOTIDE SEQUENCE [LARGE SCALE GENOMIC DNA]</scope>
    <source>
        <strain evidence="7 8">Ech1591</strain>
    </source>
</reference>
<dbReference type="InterPro" id="IPR036259">
    <property type="entry name" value="MFS_trans_sf"/>
</dbReference>
<dbReference type="EMBL" id="CP001655">
    <property type="protein sequence ID" value="ACT08458.1"/>
    <property type="molecule type" value="Genomic_DNA"/>
</dbReference>
<keyword evidence="2" id="KW-1003">Cell membrane</keyword>
<keyword evidence="5 6" id="KW-0472">Membrane</keyword>
<evidence type="ECO:0000256" key="4">
    <source>
        <dbReference type="ARBA" id="ARBA00022989"/>
    </source>
</evidence>
<comment type="subcellular location">
    <subcellularLocation>
        <location evidence="1">Cell membrane</location>
        <topology evidence="1">Multi-pass membrane protein</topology>
    </subcellularLocation>
</comment>
<keyword evidence="3 6" id="KW-0812">Transmembrane</keyword>
<dbReference type="KEGG" id="dze:Dd1591_3650"/>
<evidence type="ECO:0000256" key="1">
    <source>
        <dbReference type="ARBA" id="ARBA00004651"/>
    </source>
</evidence>
<gene>
    <name evidence="7" type="ordered locus">Dd1591_3650</name>
</gene>
<dbReference type="Proteomes" id="UP000002735">
    <property type="component" value="Chromosome"/>
</dbReference>
<accession>C6CLF5</accession>
<dbReference type="AlphaFoldDB" id="C6CLF5"/>
<keyword evidence="4 6" id="KW-1133">Transmembrane helix</keyword>
<dbReference type="Pfam" id="PF07690">
    <property type="entry name" value="MFS_1"/>
    <property type="match status" value="1"/>
</dbReference>
<sequence length="426" mass="46494">MVEVHKRGYGSLLRSSRFSPFFFSQVLTNLGDGLFSVSLIYYALQMGASSVLLGSVVFAITLARGLLGPFGGVISDRLDRRYYVFSLEALRALCVLLIPVLHYLGLLNVYWLSAIGVVISTLFAVSVPAAKALIPALAGDKQLQLANGLIQTITWPAFFLGSGILALLQDRIPSQMLFVVIGLVFAVSALLLWLLPAGCSPRAGATKRLTPNVFFQELRNGYQVLQVDPVMLTRVWLYGAFTFFWRGSLQICIPILILRHLESPQWVYGSLMFANGLAELLANLYVGKRLLLRPLVFTYSCEVLLGIGLLCMAASLWLPLTYAWIFIAVILIGVAAATIDIPLMTVIQKQVPSEHIGKVVSYWFTIGSCGGAMGSLLLGMLFEVVPVGTGIVLVGGVCLLIGLVCYSWAAKRNTFVEQHEQDALSH</sequence>
<dbReference type="CDD" id="cd06173">
    <property type="entry name" value="MFS_MefA_like"/>
    <property type="match status" value="1"/>
</dbReference>
<evidence type="ECO:0000256" key="2">
    <source>
        <dbReference type="ARBA" id="ARBA00022475"/>
    </source>
</evidence>
<protein>
    <submittedName>
        <fullName evidence="7">Major facilitator superfamily MFS_1</fullName>
    </submittedName>
</protein>
<evidence type="ECO:0000313" key="8">
    <source>
        <dbReference type="Proteomes" id="UP000002735"/>
    </source>
</evidence>
<dbReference type="Gene3D" id="1.20.1250.20">
    <property type="entry name" value="MFS general substrate transporter like domains"/>
    <property type="match status" value="1"/>
</dbReference>
<feature type="transmembrane region" description="Helical" evidence="6">
    <location>
        <begin position="324"/>
        <end position="347"/>
    </location>
</feature>
<dbReference type="STRING" id="561229.Dd1591_3650"/>
<feature type="transmembrane region" description="Helical" evidence="6">
    <location>
        <begin position="50"/>
        <end position="70"/>
    </location>
</feature>
<name>C6CLF5_DICC1</name>
<feature type="transmembrane region" description="Helical" evidence="6">
    <location>
        <begin position="21"/>
        <end position="44"/>
    </location>
</feature>
<evidence type="ECO:0000256" key="3">
    <source>
        <dbReference type="ARBA" id="ARBA00022692"/>
    </source>
</evidence>
<dbReference type="SUPFAM" id="SSF103473">
    <property type="entry name" value="MFS general substrate transporter"/>
    <property type="match status" value="1"/>
</dbReference>
<feature type="transmembrane region" description="Helical" evidence="6">
    <location>
        <begin position="388"/>
        <end position="409"/>
    </location>
</feature>